<feature type="region of interest" description="Disordered" evidence="1">
    <location>
        <begin position="183"/>
        <end position="210"/>
    </location>
</feature>
<dbReference type="OrthoDB" id="291850at2"/>
<dbReference type="RefSeq" id="WP_145343426.1">
    <property type="nucleotide sequence ID" value="NZ_CP036261.1"/>
</dbReference>
<proteinExistence type="predicted"/>
<evidence type="ECO:0000313" key="4">
    <source>
        <dbReference type="Proteomes" id="UP000319557"/>
    </source>
</evidence>
<gene>
    <name evidence="3" type="ORF">EC9_14010</name>
</gene>
<keyword evidence="4" id="KW-1185">Reference proteome</keyword>
<sequence precursor="true">MKRRKLCTGFLVVAFSAHQAFGVVGAQVGQDGGVVLPAESTESAEAIGLGEIADAVKELQADIEGNEKPCDELLTRLDELETDLTSVVVTEGNQAQYEQLVVHSNTMRSGLPCAGEEFIVAEEEIIVGEEIIDGCCQQPTLGGAPIAGSGCCGASGSGSGGGGLGGVAGLAGLAGLAAIGSGSSGKGGSYKGGYQDDNGHGGKPNPHVVSKRKGYYYQGYGY</sequence>
<keyword evidence="2" id="KW-0732">Signal</keyword>
<feature type="chain" id="PRO_5021810499" evidence="2">
    <location>
        <begin position="23"/>
        <end position="222"/>
    </location>
</feature>
<name>A0A517LX74_9BACT</name>
<feature type="signal peptide" evidence="2">
    <location>
        <begin position="1"/>
        <end position="22"/>
    </location>
</feature>
<dbReference type="Proteomes" id="UP000319557">
    <property type="component" value="Chromosome"/>
</dbReference>
<dbReference type="EMBL" id="CP036261">
    <property type="protein sequence ID" value="QDS87223.1"/>
    <property type="molecule type" value="Genomic_DNA"/>
</dbReference>
<evidence type="ECO:0000313" key="3">
    <source>
        <dbReference type="EMBL" id="QDS87223.1"/>
    </source>
</evidence>
<dbReference type="KEGG" id="ruv:EC9_14010"/>
<evidence type="ECO:0000256" key="2">
    <source>
        <dbReference type="SAM" id="SignalP"/>
    </source>
</evidence>
<protein>
    <submittedName>
        <fullName evidence="3">Uncharacterized protein</fullName>
    </submittedName>
</protein>
<dbReference type="AlphaFoldDB" id="A0A517LX74"/>
<organism evidence="3 4">
    <name type="scientific">Rosistilla ulvae</name>
    <dbReference type="NCBI Taxonomy" id="1930277"/>
    <lineage>
        <taxon>Bacteria</taxon>
        <taxon>Pseudomonadati</taxon>
        <taxon>Planctomycetota</taxon>
        <taxon>Planctomycetia</taxon>
        <taxon>Pirellulales</taxon>
        <taxon>Pirellulaceae</taxon>
        <taxon>Rosistilla</taxon>
    </lineage>
</organism>
<accession>A0A517LX74</accession>
<evidence type="ECO:0000256" key="1">
    <source>
        <dbReference type="SAM" id="MobiDB-lite"/>
    </source>
</evidence>
<reference evidence="3 4" key="1">
    <citation type="submission" date="2019-02" db="EMBL/GenBank/DDBJ databases">
        <title>Deep-cultivation of Planctomycetes and their phenomic and genomic characterization uncovers novel biology.</title>
        <authorList>
            <person name="Wiegand S."/>
            <person name="Jogler M."/>
            <person name="Boedeker C."/>
            <person name="Pinto D."/>
            <person name="Vollmers J."/>
            <person name="Rivas-Marin E."/>
            <person name="Kohn T."/>
            <person name="Peeters S.H."/>
            <person name="Heuer A."/>
            <person name="Rast P."/>
            <person name="Oberbeckmann S."/>
            <person name="Bunk B."/>
            <person name="Jeske O."/>
            <person name="Meyerdierks A."/>
            <person name="Storesund J.E."/>
            <person name="Kallscheuer N."/>
            <person name="Luecker S."/>
            <person name="Lage O.M."/>
            <person name="Pohl T."/>
            <person name="Merkel B.J."/>
            <person name="Hornburger P."/>
            <person name="Mueller R.-W."/>
            <person name="Bruemmer F."/>
            <person name="Labrenz M."/>
            <person name="Spormann A.M."/>
            <person name="Op den Camp H."/>
            <person name="Overmann J."/>
            <person name="Amann R."/>
            <person name="Jetten M.S.M."/>
            <person name="Mascher T."/>
            <person name="Medema M.H."/>
            <person name="Devos D.P."/>
            <person name="Kaster A.-K."/>
            <person name="Ovreas L."/>
            <person name="Rohde M."/>
            <person name="Galperin M.Y."/>
            <person name="Jogler C."/>
        </authorList>
    </citation>
    <scope>NUCLEOTIDE SEQUENCE [LARGE SCALE GENOMIC DNA]</scope>
    <source>
        <strain evidence="3 4">EC9</strain>
    </source>
</reference>